<dbReference type="Proteomes" id="UP001596395">
    <property type="component" value="Unassembled WGS sequence"/>
</dbReference>
<dbReference type="InterPro" id="IPR031897">
    <property type="entry name" value="AglS"/>
</dbReference>
<name>A0ABD5VBA4_9EURY</name>
<comment type="caution">
    <text evidence="2">The sequence shown here is derived from an EMBL/GenBank/DDBJ whole genome shotgun (WGS) entry which is preliminary data.</text>
</comment>
<organism evidence="2 3">
    <name type="scientific">Halorubellus litoreus</name>
    <dbReference type="NCBI Taxonomy" id="755308"/>
    <lineage>
        <taxon>Archaea</taxon>
        <taxon>Methanobacteriati</taxon>
        <taxon>Methanobacteriota</taxon>
        <taxon>Stenosarchaea group</taxon>
        <taxon>Halobacteria</taxon>
        <taxon>Halobacteriales</taxon>
        <taxon>Halorubellaceae</taxon>
        <taxon>Halorubellus</taxon>
    </lineage>
</organism>
<evidence type="ECO:0000256" key="1">
    <source>
        <dbReference type="SAM" id="Phobius"/>
    </source>
</evidence>
<dbReference type="Pfam" id="PF15971">
    <property type="entry name" value="Mannosyl_trans4"/>
    <property type="match status" value="2"/>
</dbReference>
<accession>A0ABD5VBA4</accession>
<feature type="transmembrane region" description="Helical" evidence="1">
    <location>
        <begin position="242"/>
        <end position="262"/>
    </location>
</feature>
<feature type="transmembrane region" description="Helical" evidence="1">
    <location>
        <begin position="348"/>
        <end position="365"/>
    </location>
</feature>
<feature type="transmembrane region" description="Helical" evidence="1">
    <location>
        <begin position="295"/>
        <end position="315"/>
    </location>
</feature>
<evidence type="ECO:0000313" key="2">
    <source>
        <dbReference type="EMBL" id="MFC6952163.1"/>
    </source>
</evidence>
<keyword evidence="1" id="KW-0472">Membrane</keyword>
<dbReference type="GO" id="GO:0016757">
    <property type="term" value="F:glycosyltransferase activity"/>
    <property type="evidence" value="ECO:0007669"/>
    <property type="project" value="UniProtKB-KW"/>
</dbReference>
<keyword evidence="2" id="KW-0808">Transferase</keyword>
<feature type="transmembrane region" description="Helical" evidence="1">
    <location>
        <begin position="142"/>
        <end position="159"/>
    </location>
</feature>
<feature type="transmembrane region" description="Helical" evidence="1">
    <location>
        <begin position="204"/>
        <end position="230"/>
    </location>
</feature>
<dbReference type="RefSeq" id="WP_336349155.1">
    <property type="nucleotide sequence ID" value="NZ_JAZAQL010000001.1"/>
</dbReference>
<keyword evidence="2" id="KW-0328">Glycosyltransferase</keyword>
<keyword evidence="3" id="KW-1185">Reference proteome</keyword>
<feature type="transmembrane region" description="Helical" evidence="1">
    <location>
        <begin position="372"/>
        <end position="396"/>
    </location>
</feature>
<dbReference type="AlphaFoldDB" id="A0ABD5VBA4"/>
<keyword evidence="1" id="KW-0812">Transmembrane</keyword>
<feature type="transmembrane region" description="Helical" evidence="1">
    <location>
        <begin position="166"/>
        <end position="182"/>
    </location>
</feature>
<dbReference type="EMBL" id="JBHSXN010000001">
    <property type="protein sequence ID" value="MFC6952163.1"/>
    <property type="molecule type" value="Genomic_DNA"/>
</dbReference>
<protein>
    <submittedName>
        <fullName evidence="2">DolP-mannose mannosyltransferase</fullName>
    </submittedName>
</protein>
<gene>
    <name evidence="2" type="ORF">ACFQGB_04735</name>
</gene>
<sequence length="465" mass="48177">MVAAEVSLPSSVERVLAAVASVQRRVDAALAERWRALVLVLATVAQTVSAFRVLSRPGYPRLRDSKIFEYVGWQLARGTTLYVETFEVKPPLSFETTALLSLIAGDDQLLYHHLNVALTCAVAVLAVALVAEFAHALCGEPAAAVAAACSLYVLPQFALRSGFGFKAKYFVLAAGLLALWLARDDVGVLGRVAGDGRARSASDVLAGVAAAAAVGYWQLAAVVPVVVLGMAARRGRRAVGRVVAGGALASLVVLAPVLAAGVDGVVAMVNQTVLVSRYATQGGSALDRAVRAPNMLYWGRPLFAVGLVGLAVAAVHGRDRGGAWPLAACGAWFLGVVVAFDLDAAPDLFPTLAFVAVGVGVVAGRRGPAVRGVVLSLAVAAAVVNVAFLGGFGVVVEPFDLAEGPPSVAEPETVAAPYSTAEHHALLWHGIPAETCHVFFGPTQRAWVAAVDGDPLAERCRTTFP</sequence>
<feature type="transmembrane region" description="Helical" evidence="1">
    <location>
        <begin position="322"/>
        <end position="342"/>
    </location>
</feature>
<evidence type="ECO:0000313" key="3">
    <source>
        <dbReference type="Proteomes" id="UP001596395"/>
    </source>
</evidence>
<keyword evidence="1" id="KW-1133">Transmembrane helix</keyword>
<feature type="transmembrane region" description="Helical" evidence="1">
    <location>
        <begin position="116"/>
        <end position="136"/>
    </location>
</feature>
<proteinExistence type="predicted"/>
<reference evidence="2 3" key="1">
    <citation type="journal article" date="2019" name="Int. J. Syst. Evol. Microbiol.">
        <title>The Global Catalogue of Microorganisms (GCM) 10K type strain sequencing project: providing services to taxonomists for standard genome sequencing and annotation.</title>
        <authorList>
            <consortium name="The Broad Institute Genomics Platform"/>
            <consortium name="The Broad Institute Genome Sequencing Center for Infectious Disease"/>
            <person name="Wu L."/>
            <person name="Ma J."/>
        </authorList>
    </citation>
    <scope>NUCLEOTIDE SEQUENCE [LARGE SCALE GENOMIC DNA]</scope>
    <source>
        <strain evidence="2 3">GX26</strain>
    </source>
</reference>